<feature type="region of interest" description="Disordered" evidence="1">
    <location>
        <begin position="78"/>
        <end position="97"/>
    </location>
</feature>
<keyword evidence="3" id="KW-1185">Reference proteome</keyword>
<dbReference type="Proteomes" id="UP001567538">
    <property type="component" value="Unassembled WGS sequence"/>
</dbReference>
<evidence type="ECO:0000313" key="2">
    <source>
        <dbReference type="EMBL" id="KAL1563484.1"/>
    </source>
</evidence>
<feature type="region of interest" description="Disordered" evidence="1">
    <location>
        <begin position="302"/>
        <end position="333"/>
    </location>
</feature>
<dbReference type="AlphaFoldDB" id="A0ABD1I790"/>
<evidence type="ECO:0000313" key="3">
    <source>
        <dbReference type="Proteomes" id="UP001567538"/>
    </source>
</evidence>
<protein>
    <submittedName>
        <fullName evidence="2">Uncharacterized protein</fullName>
    </submittedName>
</protein>
<sequence>MRTDTATFHDRKSGLRQRSFRTTFWEEKIPPKKTPRKVSLKNEVGLKGATSKVTTDEGNCPEKLTEVSLEKEVGLQGVESKVTPDEGNCPQKKLEGSLGSKLSLQGAASELPTVGTKCAEIPLKENVENEFSNKGTSSGADSENKCEKKNVKVGVKKPLSLNALHALEANKKAKSTTTSKLPVGAVGKKSTKESITHKSNTTCTGSLNKTSDNILEINRDDVSKSTTTNNPVTKEDVIGQTHVQDEVVVEASKKGHCVPSVGNINKETTKYVSSEQDSTGDVVKDTMTKDCSKIVEDRVVVESSDKGPSVVSGTKRPREDVIHNTDTPPSKTKEKKLKGKVVLTQVKGKEKDVPNDPNATVGNLQSKLKLDQDQKNSFHWTHIFLSGFLCRPCVPPNTPTVKSFPNCFRMDQ</sequence>
<gene>
    <name evidence="2" type="ORF">AAHA92_05946</name>
</gene>
<name>A0ABD1I790_SALDI</name>
<reference evidence="2 3" key="1">
    <citation type="submission" date="2024-06" db="EMBL/GenBank/DDBJ databases">
        <title>A chromosome level genome sequence of Diviner's sage (Salvia divinorum).</title>
        <authorList>
            <person name="Ford S.A."/>
            <person name="Ro D.-K."/>
            <person name="Ness R.W."/>
            <person name="Phillips M.A."/>
        </authorList>
    </citation>
    <scope>NUCLEOTIDE SEQUENCE [LARGE SCALE GENOMIC DNA]</scope>
    <source>
        <strain evidence="2">SAF-2024a</strain>
        <tissue evidence="2">Leaf</tissue>
    </source>
</reference>
<accession>A0ABD1I790</accession>
<proteinExistence type="predicted"/>
<evidence type="ECO:0000256" key="1">
    <source>
        <dbReference type="SAM" id="MobiDB-lite"/>
    </source>
</evidence>
<dbReference type="EMBL" id="JBEAFC010000003">
    <property type="protein sequence ID" value="KAL1563484.1"/>
    <property type="molecule type" value="Genomic_DNA"/>
</dbReference>
<organism evidence="2 3">
    <name type="scientific">Salvia divinorum</name>
    <name type="common">Maria pastora</name>
    <name type="synonym">Diviner's sage</name>
    <dbReference type="NCBI Taxonomy" id="28513"/>
    <lineage>
        <taxon>Eukaryota</taxon>
        <taxon>Viridiplantae</taxon>
        <taxon>Streptophyta</taxon>
        <taxon>Embryophyta</taxon>
        <taxon>Tracheophyta</taxon>
        <taxon>Spermatophyta</taxon>
        <taxon>Magnoliopsida</taxon>
        <taxon>eudicotyledons</taxon>
        <taxon>Gunneridae</taxon>
        <taxon>Pentapetalae</taxon>
        <taxon>asterids</taxon>
        <taxon>lamiids</taxon>
        <taxon>Lamiales</taxon>
        <taxon>Lamiaceae</taxon>
        <taxon>Nepetoideae</taxon>
        <taxon>Mentheae</taxon>
        <taxon>Salviinae</taxon>
        <taxon>Salvia</taxon>
        <taxon>Salvia subgen. Calosphace</taxon>
    </lineage>
</organism>
<comment type="caution">
    <text evidence="2">The sequence shown here is derived from an EMBL/GenBank/DDBJ whole genome shotgun (WGS) entry which is preliminary data.</text>
</comment>